<protein>
    <recommendedName>
        <fullName evidence="1">DNA (cytosine-5-)-methyltransferase</fullName>
        <ecNumber evidence="1">2.1.1.37</ecNumber>
    </recommendedName>
</protein>
<evidence type="ECO:0000256" key="2">
    <source>
        <dbReference type="ARBA" id="ARBA00022603"/>
    </source>
</evidence>
<reference evidence="9 10" key="1">
    <citation type="submission" date="2016-12" db="EMBL/GenBank/DDBJ databases">
        <title>Diversity of luminous bacteria.</title>
        <authorList>
            <person name="Yoshizawa S."/>
            <person name="Kogure K."/>
        </authorList>
    </citation>
    <scope>NUCLEOTIDE SEQUENCE [LARGE SCALE GENOMIC DNA]</scope>
    <source>
        <strain evidence="9 10">ATCC 33715</strain>
    </source>
</reference>
<evidence type="ECO:0000256" key="5">
    <source>
        <dbReference type="ARBA" id="ARBA00022747"/>
    </source>
</evidence>
<dbReference type="EC" id="2.1.1.37" evidence="1"/>
<dbReference type="PANTHER" id="PTHR10629">
    <property type="entry name" value="CYTOSINE-SPECIFIC METHYLTRANSFERASE"/>
    <property type="match status" value="1"/>
</dbReference>
<evidence type="ECO:0000256" key="3">
    <source>
        <dbReference type="ARBA" id="ARBA00022679"/>
    </source>
</evidence>
<dbReference type="Gene3D" id="3.90.120.10">
    <property type="entry name" value="DNA Methylase, subunit A, domain 2"/>
    <property type="match status" value="1"/>
</dbReference>
<evidence type="ECO:0000256" key="1">
    <source>
        <dbReference type="ARBA" id="ARBA00011975"/>
    </source>
</evidence>
<evidence type="ECO:0000313" key="9">
    <source>
        <dbReference type="EMBL" id="PQJ84113.1"/>
    </source>
</evidence>
<feature type="active site" evidence="7">
    <location>
        <position position="82"/>
    </location>
</feature>
<organism evidence="9 10">
    <name type="scientific">Aliivibrio sifiae</name>
    <dbReference type="NCBI Taxonomy" id="566293"/>
    <lineage>
        <taxon>Bacteria</taxon>
        <taxon>Pseudomonadati</taxon>
        <taxon>Pseudomonadota</taxon>
        <taxon>Gammaproteobacteria</taxon>
        <taxon>Vibrionales</taxon>
        <taxon>Vibrionaceae</taxon>
        <taxon>Aliivibrio</taxon>
    </lineage>
</organism>
<gene>
    <name evidence="9" type="ORF">BTO22_11180</name>
</gene>
<dbReference type="PROSITE" id="PS51679">
    <property type="entry name" value="SAM_MT_C5"/>
    <property type="match status" value="1"/>
</dbReference>
<dbReference type="SUPFAM" id="SSF53335">
    <property type="entry name" value="S-adenosyl-L-methionine-dependent methyltransferases"/>
    <property type="match status" value="1"/>
</dbReference>
<proteinExistence type="inferred from homology"/>
<comment type="catalytic activity">
    <reaction evidence="6">
        <text>a 2'-deoxycytidine in DNA + S-adenosyl-L-methionine = a 5-methyl-2'-deoxycytidine in DNA + S-adenosyl-L-homocysteine + H(+)</text>
        <dbReference type="Rhea" id="RHEA:13681"/>
        <dbReference type="Rhea" id="RHEA-COMP:11369"/>
        <dbReference type="Rhea" id="RHEA-COMP:11370"/>
        <dbReference type="ChEBI" id="CHEBI:15378"/>
        <dbReference type="ChEBI" id="CHEBI:57856"/>
        <dbReference type="ChEBI" id="CHEBI:59789"/>
        <dbReference type="ChEBI" id="CHEBI:85452"/>
        <dbReference type="ChEBI" id="CHEBI:85454"/>
        <dbReference type="EC" id="2.1.1.37"/>
    </reaction>
</comment>
<dbReference type="InterPro" id="IPR050390">
    <property type="entry name" value="C5-Methyltransferase"/>
</dbReference>
<dbReference type="PANTHER" id="PTHR10629:SF52">
    <property type="entry name" value="DNA (CYTOSINE-5)-METHYLTRANSFERASE 1"/>
    <property type="match status" value="1"/>
</dbReference>
<evidence type="ECO:0000256" key="8">
    <source>
        <dbReference type="RuleBase" id="RU000416"/>
    </source>
</evidence>
<dbReference type="GO" id="GO:0009307">
    <property type="term" value="P:DNA restriction-modification system"/>
    <property type="evidence" value="ECO:0007669"/>
    <property type="project" value="UniProtKB-KW"/>
</dbReference>
<dbReference type="PRINTS" id="PR00105">
    <property type="entry name" value="C5METTRFRASE"/>
</dbReference>
<dbReference type="InterPro" id="IPR001525">
    <property type="entry name" value="C5_MeTfrase"/>
</dbReference>
<sequence length="335" mass="38393">MRIVDLFSGLGGLTVGALEAARALNLDFEIFLASDIEPSCSDFYRHNFKDYIRYFHDEDIKGLHVENIPYEEIDYLFAGPPCQGHSDLNNRSRRSDPRNDLYLETLKVIKYLKPKVFLIENVPTVIHSKQGVVTQLKEQLGSLYYIKELVVDFELMGIAQTRKRHILLGSLTPFEDGILTSIYNKLGKKNLQDAIYDLIDIKQKTMFDTPSRMTSVNKERANYLYNNDEYNLPNHLRPKCHQKNHSYKSMYGRLSWHKPAQTITGGFGSMGQGRFLHPSQPRVITPHEAARIQGIPDSLDFTKVVKRGDLHQMIGNAVPPILSKELIIKLETENE</sequence>
<dbReference type="Proteomes" id="UP000239263">
    <property type="component" value="Unassembled WGS sequence"/>
</dbReference>
<evidence type="ECO:0000256" key="6">
    <source>
        <dbReference type="ARBA" id="ARBA00047422"/>
    </source>
</evidence>
<dbReference type="NCBIfam" id="TIGR00675">
    <property type="entry name" value="dcm"/>
    <property type="match status" value="1"/>
</dbReference>
<keyword evidence="2 7" id="KW-0489">Methyltransferase</keyword>
<evidence type="ECO:0000256" key="7">
    <source>
        <dbReference type="PROSITE-ProRule" id="PRU01016"/>
    </source>
</evidence>
<comment type="similarity">
    <text evidence="7 8">Belongs to the class I-like SAM-binding methyltransferase superfamily. C5-methyltransferase family.</text>
</comment>
<accession>A0A2S7X1Q2</accession>
<dbReference type="GO" id="GO:0032259">
    <property type="term" value="P:methylation"/>
    <property type="evidence" value="ECO:0007669"/>
    <property type="project" value="UniProtKB-KW"/>
</dbReference>
<dbReference type="Pfam" id="PF00145">
    <property type="entry name" value="DNA_methylase"/>
    <property type="match status" value="1"/>
</dbReference>
<evidence type="ECO:0000313" key="10">
    <source>
        <dbReference type="Proteomes" id="UP000239263"/>
    </source>
</evidence>
<keyword evidence="4 7" id="KW-0949">S-adenosyl-L-methionine</keyword>
<evidence type="ECO:0000256" key="4">
    <source>
        <dbReference type="ARBA" id="ARBA00022691"/>
    </source>
</evidence>
<dbReference type="AlphaFoldDB" id="A0A2S7X1Q2"/>
<dbReference type="InterPro" id="IPR031303">
    <property type="entry name" value="C5_meth_CS"/>
</dbReference>
<dbReference type="PROSITE" id="PS00095">
    <property type="entry name" value="C5_MTASE_2"/>
    <property type="match status" value="1"/>
</dbReference>
<name>A0A2S7X1Q2_9GAMM</name>
<dbReference type="GO" id="GO:0003886">
    <property type="term" value="F:DNA (cytosine-5-)-methyltransferase activity"/>
    <property type="evidence" value="ECO:0007669"/>
    <property type="project" value="UniProtKB-EC"/>
</dbReference>
<dbReference type="RefSeq" id="WP_105055612.1">
    <property type="nucleotide sequence ID" value="NZ_CAWNRT010000002.1"/>
</dbReference>
<comment type="caution">
    <text evidence="9">The sequence shown here is derived from an EMBL/GenBank/DDBJ whole genome shotgun (WGS) entry which is preliminary data.</text>
</comment>
<dbReference type="Gene3D" id="3.40.50.150">
    <property type="entry name" value="Vaccinia Virus protein VP39"/>
    <property type="match status" value="1"/>
</dbReference>
<keyword evidence="3 7" id="KW-0808">Transferase</keyword>
<dbReference type="OrthoDB" id="9813719at2"/>
<dbReference type="InterPro" id="IPR029063">
    <property type="entry name" value="SAM-dependent_MTases_sf"/>
</dbReference>
<dbReference type="EMBL" id="MSCO01000002">
    <property type="protein sequence ID" value="PQJ84113.1"/>
    <property type="molecule type" value="Genomic_DNA"/>
</dbReference>
<keyword evidence="5" id="KW-0680">Restriction system</keyword>